<reference evidence="1 3" key="2">
    <citation type="journal article" date="2014" name="BMC Genomics">
        <title>An improved genome release (version Mt4.0) for the model legume Medicago truncatula.</title>
        <authorList>
            <person name="Tang H."/>
            <person name="Krishnakumar V."/>
            <person name="Bidwell S."/>
            <person name="Rosen B."/>
            <person name="Chan A."/>
            <person name="Zhou S."/>
            <person name="Gentzbittel L."/>
            <person name="Childs K.L."/>
            <person name="Yandell M."/>
            <person name="Gundlach H."/>
            <person name="Mayer K.F."/>
            <person name="Schwartz D.C."/>
            <person name="Town C.D."/>
        </authorList>
    </citation>
    <scope>GENOME REANNOTATION</scope>
    <source>
        <strain evidence="2 3">cv. Jemalong A17</strain>
    </source>
</reference>
<dbReference type="AlphaFoldDB" id="G7IVH3"/>
<accession>G7IVH3</accession>
<dbReference type="EnsemblPlants" id="AES68611">
    <property type="protein sequence ID" value="AES68611"/>
    <property type="gene ID" value="MTR_3g010750"/>
</dbReference>
<dbReference type="PaxDb" id="3880-AES68611"/>
<gene>
    <name evidence="1" type="ordered locus">MTR_3g010750</name>
</gene>
<protein>
    <submittedName>
        <fullName evidence="1 2">Uncharacterized protein</fullName>
    </submittedName>
</protein>
<sequence length="55" mass="6298">MNNICKVRGSNPGHDQRKIILCICIARKNHTYLVCIYSIFALQEVIDFLSNSKDT</sequence>
<evidence type="ECO:0000313" key="2">
    <source>
        <dbReference type="EnsemblPlants" id="AES68611"/>
    </source>
</evidence>
<dbReference type="EMBL" id="CM001219">
    <property type="protein sequence ID" value="AES68611.1"/>
    <property type="molecule type" value="Genomic_DNA"/>
</dbReference>
<organism evidence="1 3">
    <name type="scientific">Medicago truncatula</name>
    <name type="common">Barrel medic</name>
    <name type="synonym">Medicago tribuloides</name>
    <dbReference type="NCBI Taxonomy" id="3880"/>
    <lineage>
        <taxon>Eukaryota</taxon>
        <taxon>Viridiplantae</taxon>
        <taxon>Streptophyta</taxon>
        <taxon>Embryophyta</taxon>
        <taxon>Tracheophyta</taxon>
        <taxon>Spermatophyta</taxon>
        <taxon>Magnoliopsida</taxon>
        <taxon>eudicotyledons</taxon>
        <taxon>Gunneridae</taxon>
        <taxon>Pentapetalae</taxon>
        <taxon>rosids</taxon>
        <taxon>fabids</taxon>
        <taxon>Fabales</taxon>
        <taxon>Fabaceae</taxon>
        <taxon>Papilionoideae</taxon>
        <taxon>50 kb inversion clade</taxon>
        <taxon>NPAAA clade</taxon>
        <taxon>Hologalegina</taxon>
        <taxon>IRL clade</taxon>
        <taxon>Trifolieae</taxon>
        <taxon>Medicago</taxon>
    </lineage>
</organism>
<reference evidence="1 3" key="1">
    <citation type="journal article" date="2011" name="Nature">
        <title>The Medicago genome provides insight into the evolution of rhizobial symbioses.</title>
        <authorList>
            <person name="Young N.D."/>
            <person name="Debelle F."/>
            <person name="Oldroyd G.E."/>
            <person name="Geurts R."/>
            <person name="Cannon S.B."/>
            <person name="Udvardi M.K."/>
            <person name="Benedito V.A."/>
            <person name="Mayer K.F."/>
            <person name="Gouzy J."/>
            <person name="Schoof H."/>
            <person name="Van de Peer Y."/>
            <person name="Proost S."/>
            <person name="Cook D.R."/>
            <person name="Meyers B.C."/>
            <person name="Spannagl M."/>
            <person name="Cheung F."/>
            <person name="De Mita S."/>
            <person name="Krishnakumar V."/>
            <person name="Gundlach H."/>
            <person name="Zhou S."/>
            <person name="Mudge J."/>
            <person name="Bharti A.K."/>
            <person name="Murray J.D."/>
            <person name="Naoumkina M.A."/>
            <person name="Rosen B."/>
            <person name="Silverstein K.A."/>
            <person name="Tang H."/>
            <person name="Rombauts S."/>
            <person name="Zhao P.X."/>
            <person name="Zhou P."/>
            <person name="Barbe V."/>
            <person name="Bardou P."/>
            <person name="Bechner M."/>
            <person name="Bellec A."/>
            <person name="Berger A."/>
            <person name="Berges H."/>
            <person name="Bidwell S."/>
            <person name="Bisseling T."/>
            <person name="Choisne N."/>
            <person name="Couloux A."/>
            <person name="Denny R."/>
            <person name="Deshpande S."/>
            <person name="Dai X."/>
            <person name="Doyle J.J."/>
            <person name="Dudez A.M."/>
            <person name="Farmer A.D."/>
            <person name="Fouteau S."/>
            <person name="Franken C."/>
            <person name="Gibelin C."/>
            <person name="Gish J."/>
            <person name="Goldstein S."/>
            <person name="Gonzalez A.J."/>
            <person name="Green P.J."/>
            <person name="Hallab A."/>
            <person name="Hartog M."/>
            <person name="Hua A."/>
            <person name="Humphray S.J."/>
            <person name="Jeong D.H."/>
            <person name="Jing Y."/>
            <person name="Jocker A."/>
            <person name="Kenton S.M."/>
            <person name="Kim D.J."/>
            <person name="Klee K."/>
            <person name="Lai H."/>
            <person name="Lang C."/>
            <person name="Lin S."/>
            <person name="Macmil S.L."/>
            <person name="Magdelenat G."/>
            <person name="Matthews L."/>
            <person name="McCorrison J."/>
            <person name="Monaghan E.L."/>
            <person name="Mun J.H."/>
            <person name="Najar F.Z."/>
            <person name="Nicholson C."/>
            <person name="Noirot C."/>
            <person name="O'Bleness M."/>
            <person name="Paule C.R."/>
            <person name="Poulain J."/>
            <person name="Prion F."/>
            <person name="Qin B."/>
            <person name="Qu C."/>
            <person name="Retzel E.F."/>
            <person name="Riddle C."/>
            <person name="Sallet E."/>
            <person name="Samain S."/>
            <person name="Samson N."/>
            <person name="Sanders I."/>
            <person name="Saurat O."/>
            <person name="Scarpelli C."/>
            <person name="Schiex T."/>
            <person name="Segurens B."/>
            <person name="Severin A.J."/>
            <person name="Sherrier D.J."/>
            <person name="Shi R."/>
            <person name="Sims S."/>
            <person name="Singer S.R."/>
            <person name="Sinharoy S."/>
            <person name="Sterck L."/>
            <person name="Viollet A."/>
            <person name="Wang B.B."/>
            <person name="Wang K."/>
            <person name="Wang M."/>
            <person name="Wang X."/>
            <person name="Warfsmann J."/>
            <person name="Weissenbach J."/>
            <person name="White D.D."/>
            <person name="White J.D."/>
            <person name="Wiley G.B."/>
            <person name="Wincker P."/>
            <person name="Xing Y."/>
            <person name="Yang L."/>
            <person name="Yao Z."/>
            <person name="Ying F."/>
            <person name="Zhai J."/>
            <person name="Zhou L."/>
            <person name="Zuber A."/>
            <person name="Denarie J."/>
            <person name="Dixon R.A."/>
            <person name="May G.D."/>
            <person name="Schwartz D.C."/>
            <person name="Rogers J."/>
            <person name="Quetier F."/>
            <person name="Town C.D."/>
            <person name="Roe B.A."/>
        </authorList>
    </citation>
    <scope>NUCLEOTIDE SEQUENCE [LARGE SCALE GENOMIC DNA]</scope>
    <source>
        <strain evidence="1">A17</strain>
        <strain evidence="2 3">cv. Jemalong A17</strain>
    </source>
</reference>
<dbReference type="Proteomes" id="UP000002051">
    <property type="component" value="Chromosome 3"/>
</dbReference>
<evidence type="ECO:0000313" key="3">
    <source>
        <dbReference type="Proteomes" id="UP000002051"/>
    </source>
</evidence>
<dbReference type="HOGENOM" id="CLU_3035357_0_0_1"/>
<name>G7IVH3_MEDTR</name>
<proteinExistence type="predicted"/>
<evidence type="ECO:0000313" key="1">
    <source>
        <dbReference type="EMBL" id="AES68611.1"/>
    </source>
</evidence>
<keyword evidence="3" id="KW-1185">Reference proteome</keyword>
<reference evidence="2" key="3">
    <citation type="submission" date="2015-04" db="UniProtKB">
        <authorList>
            <consortium name="EnsemblPlants"/>
        </authorList>
    </citation>
    <scope>IDENTIFICATION</scope>
    <source>
        <strain evidence="2">cv. Jemalong A17</strain>
    </source>
</reference>